<dbReference type="Gene3D" id="2.40.30.10">
    <property type="entry name" value="Translation factors"/>
    <property type="match status" value="2"/>
</dbReference>
<evidence type="ECO:0000313" key="10">
    <source>
        <dbReference type="WBParaSite" id="Bm2717b.1"/>
    </source>
</evidence>
<evidence type="ECO:0000313" key="7">
    <source>
        <dbReference type="EMBL" id="CDP97203.1"/>
    </source>
</evidence>
<organism evidence="7">
    <name type="scientific">Brugia malayi</name>
    <name type="common">Filarial nematode worm</name>
    <dbReference type="NCBI Taxonomy" id="6279"/>
    <lineage>
        <taxon>Eukaryota</taxon>
        <taxon>Metazoa</taxon>
        <taxon>Ecdysozoa</taxon>
        <taxon>Nematoda</taxon>
        <taxon>Chromadorea</taxon>
        <taxon>Rhabditida</taxon>
        <taxon>Spirurina</taxon>
        <taxon>Spiruromorpha</taxon>
        <taxon>Filarioidea</taxon>
        <taxon>Onchocercidae</taxon>
        <taxon>Brugia</taxon>
    </lineage>
</organism>
<reference evidence="7 9" key="1">
    <citation type="journal article" date="2007" name="Science">
        <title>Draft genome of the filarial nematode parasite Brugia malayi.</title>
        <authorList>
            <person name="Ghedin E."/>
            <person name="Wang S."/>
            <person name="Spiro D."/>
            <person name="Caler E."/>
            <person name="Zhao Q."/>
            <person name="Crabtree J."/>
            <person name="Allen J.E."/>
            <person name="Delcher A.L."/>
            <person name="Guiliano D.B."/>
            <person name="Miranda-Saavedra D."/>
            <person name="Angiuoli S.V."/>
            <person name="Creasy T."/>
            <person name="Amedeo P."/>
            <person name="Haas B."/>
            <person name="El-Sayed N.M."/>
            <person name="Wortman J.R."/>
            <person name="Feldblyum T."/>
            <person name="Tallon L."/>
            <person name="Schatz M."/>
            <person name="Shumway M."/>
            <person name="Koo H."/>
            <person name="Salzberg S.L."/>
            <person name="Schobel S."/>
            <person name="Pertea M."/>
            <person name="Pop M."/>
            <person name="White O."/>
            <person name="Barton G.J."/>
            <person name="Carlow C.K."/>
            <person name="Crawford M.J."/>
            <person name="Daub J."/>
            <person name="Dimmic M.W."/>
            <person name="Estes C.F."/>
            <person name="Foster J.M."/>
            <person name="Ganatra M."/>
            <person name="Gregory W.F."/>
            <person name="Johnson N.M."/>
            <person name="Jin J."/>
            <person name="Komuniecki R."/>
            <person name="Korf I."/>
            <person name="Kumar S."/>
            <person name="Laney S."/>
            <person name="Li B.W."/>
            <person name="Li W."/>
            <person name="Lindblom T.H."/>
            <person name="Lustigman S."/>
            <person name="Ma D."/>
            <person name="Maina C.V."/>
            <person name="Martin D.M."/>
            <person name="McCarter J.P."/>
            <person name="McReynolds L."/>
            <person name="Mitreva M."/>
            <person name="Nutman T.B."/>
            <person name="Parkinson J."/>
            <person name="Peregrin-Alvarez J.M."/>
            <person name="Poole C."/>
            <person name="Ren Q."/>
            <person name="Saunders L."/>
            <person name="Sluder A.E."/>
            <person name="Smith K."/>
            <person name="Stanke M."/>
            <person name="Unnasch T.R."/>
            <person name="Ware J."/>
            <person name="Wei A.D."/>
            <person name="Weil G."/>
            <person name="Williams D.J."/>
            <person name="Zhang Y."/>
            <person name="Williams S.A."/>
            <person name="Fraser-Liggett C."/>
            <person name="Slatko B."/>
            <person name="Blaxter M.L."/>
            <person name="Scott A.L."/>
        </authorList>
    </citation>
    <scope>NUCLEOTIDE SEQUENCE</scope>
    <source>
        <strain evidence="7 9">FR3</strain>
    </source>
</reference>
<feature type="domain" description="Tr-type G" evidence="6">
    <location>
        <begin position="1"/>
        <end position="110"/>
    </location>
</feature>
<reference evidence="8" key="3">
    <citation type="submission" date="2019-04" db="EMBL/GenBank/DDBJ databases">
        <authorList>
            <person name="Howe K."/>
            <person name="Paulini M."/>
            <person name="Williams G."/>
        </authorList>
    </citation>
    <scope>NUCLEOTIDE SEQUENCE [LARGE SCALE GENOMIC DNA]</scope>
    <source>
        <strain evidence="8">FR3</strain>
    </source>
</reference>
<dbReference type="GeneID" id="6102077"/>
<dbReference type="InterPro" id="IPR004160">
    <property type="entry name" value="Transl_elong_EFTu/EF1A_C"/>
</dbReference>
<name>A0A0K0J759_BRUMA</name>
<dbReference type="SUPFAM" id="SSF50447">
    <property type="entry name" value="Translation proteins"/>
    <property type="match status" value="1"/>
</dbReference>
<evidence type="ECO:0000259" key="6">
    <source>
        <dbReference type="PROSITE" id="PS51722"/>
    </source>
</evidence>
<dbReference type="SUPFAM" id="SSF52540">
    <property type="entry name" value="P-loop containing nucleoside triphosphate hydrolases"/>
    <property type="match status" value="1"/>
</dbReference>
<keyword evidence="2" id="KW-0547">Nucleotide-binding</keyword>
<dbReference type="Pfam" id="PF03143">
    <property type="entry name" value="GTP_EFTU_D3"/>
    <property type="match status" value="1"/>
</dbReference>
<proteinExistence type="inferred from homology"/>
<evidence type="ECO:0000256" key="4">
    <source>
        <dbReference type="ARBA" id="ARBA00022917"/>
    </source>
</evidence>
<keyword evidence="5" id="KW-0342">GTP-binding</keyword>
<dbReference type="InterPro" id="IPR009000">
    <property type="entry name" value="Transl_B-barrel_sf"/>
</dbReference>
<dbReference type="GO" id="GO:0070125">
    <property type="term" value="P:mitochondrial translational elongation"/>
    <property type="evidence" value="ECO:0007669"/>
    <property type="project" value="TreeGrafter"/>
</dbReference>
<dbReference type="InterPro" id="IPR004161">
    <property type="entry name" value="EFTu-like_2"/>
</dbReference>
<evidence type="ECO:0000256" key="1">
    <source>
        <dbReference type="ARBA" id="ARBA00007249"/>
    </source>
</evidence>
<keyword evidence="4" id="KW-0648">Protein biosynthesis</keyword>
<dbReference type="GO" id="GO:0003746">
    <property type="term" value="F:translation elongation factor activity"/>
    <property type="evidence" value="ECO:0007669"/>
    <property type="project" value="UniProtKB-KW"/>
</dbReference>
<dbReference type="Gene3D" id="3.40.50.300">
    <property type="entry name" value="P-loop containing nucleotide triphosphate hydrolases"/>
    <property type="match status" value="1"/>
</dbReference>
<dbReference type="PANTHER" id="PTHR43721:SF2">
    <property type="entry name" value="ELONGATION FACTOR TU, MITOCHONDRIAL"/>
    <property type="match status" value="1"/>
</dbReference>
<evidence type="ECO:0000313" key="8">
    <source>
        <dbReference type="EMBL" id="VIO97336.1"/>
    </source>
</evidence>
<dbReference type="EMBL" id="LN856980">
    <property type="protein sequence ID" value="CDP97203.1"/>
    <property type="molecule type" value="Genomic_DNA"/>
</dbReference>
<evidence type="ECO:0000313" key="9">
    <source>
        <dbReference type="Proteomes" id="UP000006672"/>
    </source>
</evidence>
<dbReference type="AlphaFoldDB" id="A0A0K0J759"/>
<keyword evidence="3 8" id="KW-0251">Elongation factor</keyword>
<gene>
    <name evidence="11" type="primary">bma-tufm-2</name>
    <name evidence="10" type="synonym">Bm1_35950</name>
    <name evidence="7" type="synonym">Bma-tufm-2</name>
    <name evidence="11" type="ORF">Bm2717</name>
    <name evidence="8" type="ORF">BM_BM2717</name>
    <name evidence="7" type="ORF">BM_Bm2717</name>
</gene>
<dbReference type="InterPro" id="IPR027417">
    <property type="entry name" value="P-loop_NTPase"/>
</dbReference>
<dbReference type="Pfam" id="PF03144">
    <property type="entry name" value="GTP_EFTU_D2"/>
    <property type="match status" value="1"/>
</dbReference>
<dbReference type="Proteomes" id="UP000006672">
    <property type="component" value="Unassembled WGS sequence"/>
</dbReference>
<comment type="similarity">
    <text evidence="1">Belongs to the TRAFAC class translation factor GTPase superfamily. Classic translation factor GTPase family. EF-Tu/EF-1A subfamily.</text>
</comment>
<evidence type="ECO:0000256" key="3">
    <source>
        <dbReference type="ARBA" id="ARBA00022768"/>
    </source>
</evidence>
<dbReference type="Pfam" id="PF00009">
    <property type="entry name" value="GTP_EFTU"/>
    <property type="match status" value="1"/>
</dbReference>
<dbReference type="SUPFAM" id="SSF50465">
    <property type="entry name" value="EF-Tu/eEF-1alpha/eIF2-gamma C-terminal domain"/>
    <property type="match status" value="1"/>
</dbReference>
<dbReference type="WormBase" id="Bm2717a">
    <property type="protein sequence ID" value="BM03306"/>
    <property type="gene ID" value="WBGene00222978"/>
    <property type="gene designation" value="Bma-tufm-2"/>
</dbReference>
<dbReference type="GO" id="GO:0003924">
    <property type="term" value="F:GTPase activity"/>
    <property type="evidence" value="ECO:0007669"/>
    <property type="project" value="InterPro"/>
</dbReference>
<sequence length="319" mass="35125">MICGATQMDVAILVIAATDGVMTQTKEHLLLAKQVGVSSIIVFINKVDLVDSDVVTLVEIESRELLEHHGYTDESVVVLKGSALQALEGSDGECIEKLISALDNIPLPMRLQDGPFLMPISSRVSITGRGTVVVGTVEQGKVRKGDKVEIKGEDQCLHSVVSDIQVFKKSVLEVFAGDHCGILCRGVKANIVNRGMWLGAVDAVTTSNFFKIELYLLSEKEGGRRLAVHSGYTEKIFCSTWDQAGRLHLESDILMPGEHCTAYLVLLKRMPVKQSLPFTIRESSKKTIARGIIREVFPPINLDSFKDIKDKGFENFIRQ</sequence>
<reference evidence="10" key="4">
    <citation type="submission" date="2022-04" db="UniProtKB">
        <authorList>
            <consortium name="WormBaseParasite"/>
        </authorList>
    </citation>
    <scope>IDENTIFICATION</scope>
</reference>
<keyword evidence="9" id="KW-1185">Reference proteome</keyword>
<dbReference type="InterPro" id="IPR050055">
    <property type="entry name" value="EF-Tu_GTPase"/>
</dbReference>
<dbReference type="GO" id="GO:0005525">
    <property type="term" value="F:GTP binding"/>
    <property type="evidence" value="ECO:0007669"/>
    <property type="project" value="UniProtKB-KW"/>
</dbReference>
<reference evidence="7" key="2">
    <citation type="submission" date="2012-12" db="EMBL/GenBank/DDBJ databases">
        <authorList>
            <person name="Gao Y.W."/>
            <person name="Fan S.T."/>
            <person name="Sun H.T."/>
            <person name="Wang Z."/>
            <person name="Gao X.L."/>
            <person name="Li Y.G."/>
            <person name="Wang T.C."/>
            <person name="Zhang K."/>
            <person name="Xu W.W."/>
            <person name="Yu Z.J."/>
            <person name="Xia X.Z."/>
        </authorList>
    </citation>
    <scope>NUCLEOTIDE SEQUENCE</scope>
    <source>
        <strain evidence="7">FR3</strain>
    </source>
</reference>
<dbReference type="WBParaSite" id="Bm2717b.1">
    <property type="protein sequence ID" value="Bm2717b.1"/>
    <property type="gene ID" value="WBGene00222978"/>
</dbReference>
<dbReference type="PANTHER" id="PTHR43721">
    <property type="entry name" value="ELONGATION FACTOR TU-RELATED"/>
    <property type="match status" value="1"/>
</dbReference>
<accession>A0A0K0J759</accession>
<protein>
    <submittedName>
        <fullName evidence="7 10">BMA-TUFM-2, isoform a</fullName>
    </submittedName>
    <submittedName>
        <fullName evidence="8">Elongation factor Tu C-terminal domain containing protein</fullName>
    </submittedName>
</protein>
<dbReference type="EMBL" id="CAAKNF010000194">
    <property type="protein sequence ID" value="VIO97336.1"/>
    <property type="molecule type" value="Genomic_DNA"/>
</dbReference>
<dbReference type="InterPro" id="IPR000795">
    <property type="entry name" value="T_Tr_GTP-bd_dom"/>
</dbReference>
<dbReference type="FunFam" id="2.40.30.10:FF:000085">
    <property type="entry name" value="Elongation factor Tu"/>
    <property type="match status" value="1"/>
</dbReference>
<evidence type="ECO:0000313" key="11">
    <source>
        <dbReference type="WormBase" id="Bm2717a"/>
    </source>
</evidence>
<dbReference type="InterPro" id="IPR009001">
    <property type="entry name" value="Transl_elong_EF1A/Init_IF2_C"/>
</dbReference>
<dbReference type="RefSeq" id="XP_042936982.1">
    <property type="nucleotide sequence ID" value="XM_043081048.1"/>
</dbReference>
<evidence type="ECO:0000256" key="5">
    <source>
        <dbReference type="ARBA" id="ARBA00023134"/>
    </source>
</evidence>
<dbReference type="GO" id="GO:0005739">
    <property type="term" value="C:mitochondrion"/>
    <property type="evidence" value="ECO:0007669"/>
    <property type="project" value="TreeGrafter"/>
</dbReference>
<dbReference type="PROSITE" id="PS51722">
    <property type="entry name" value="G_TR_2"/>
    <property type="match status" value="1"/>
</dbReference>
<evidence type="ECO:0000256" key="2">
    <source>
        <dbReference type="ARBA" id="ARBA00022741"/>
    </source>
</evidence>
<dbReference type="OrthoDB" id="2067at2759"/>
<accession>A0A4E9FL86</accession>